<protein>
    <recommendedName>
        <fullName evidence="4">Fibronectin type-III domain-containing protein</fullName>
    </recommendedName>
</protein>
<comment type="caution">
    <text evidence="2">The sequence shown here is derived from an EMBL/GenBank/DDBJ whole genome shotgun (WGS) entry which is preliminary data.</text>
</comment>
<keyword evidence="3" id="KW-1185">Reference proteome</keyword>
<reference evidence="2 3" key="1">
    <citation type="submission" date="2022-12" db="EMBL/GenBank/DDBJ databases">
        <title>Chromosome-level genome assembly of true bugs.</title>
        <authorList>
            <person name="Ma L."/>
            <person name="Li H."/>
        </authorList>
    </citation>
    <scope>NUCLEOTIDE SEQUENCE [LARGE SCALE GENOMIC DNA]</scope>
    <source>
        <strain evidence="2">Lab_2022b</strain>
    </source>
</reference>
<feature type="region of interest" description="Disordered" evidence="1">
    <location>
        <begin position="38"/>
        <end position="60"/>
    </location>
</feature>
<proteinExistence type="predicted"/>
<sequence>MGAWNTLLKKPALGPPVMMPMKPATWYEVRIATVSKNGSAGFSQPSQPFKSPVAPKPPDTPQNLTFSKAVIKNGTLWGVFSWSAPVSELPVSKYTVYWSKRIVSDLSLTNKGSLKVNTKVVPSVSI</sequence>
<dbReference type="Proteomes" id="UP001461498">
    <property type="component" value="Unassembled WGS sequence"/>
</dbReference>
<accession>A0AAW1D4G5</accession>
<evidence type="ECO:0000256" key="1">
    <source>
        <dbReference type="SAM" id="MobiDB-lite"/>
    </source>
</evidence>
<evidence type="ECO:0008006" key="4">
    <source>
        <dbReference type="Google" id="ProtNLM"/>
    </source>
</evidence>
<evidence type="ECO:0000313" key="3">
    <source>
        <dbReference type="Proteomes" id="UP001461498"/>
    </source>
</evidence>
<feature type="compositionally biased region" description="Polar residues" evidence="1">
    <location>
        <begin position="38"/>
        <end position="49"/>
    </location>
</feature>
<dbReference type="SUPFAM" id="SSF49265">
    <property type="entry name" value="Fibronectin type III"/>
    <property type="match status" value="1"/>
</dbReference>
<dbReference type="AlphaFoldDB" id="A0AAW1D4G5"/>
<name>A0AAW1D4G5_9HEMI</name>
<organism evidence="2 3">
    <name type="scientific">Rhynocoris fuscipes</name>
    <dbReference type="NCBI Taxonomy" id="488301"/>
    <lineage>
        <taxon>Eukaryota</taxon>
        <taxon>Metazoa</taxon>
        <taxon>Ecdysozoa</taxon>
        <taxon>Arthropoda</taxon>
        <taxon>Hexapoda</taxon>
        <taxon>Insecta</taxon>
        <taxon>Pterygota</taxon>
        <taxon>Neoptera</taxon>
        <taxon>Paraneoptera</taxon>
        <taxon>Hemiptera</taxon>
        <taxon>Heteroptera</taxon>
        <taxon>Panheteroptera</taxon>
        <taxon>Cimicomorpha</taxon>
        <taxon>Reduviidae</taxon>
        <taxon>Harpactorinae</taxon>
        <taxon>Harpactorini</taxon>
        <taxon>Rhynocoris</taxon>
    </lineage>
</organism>
<gene>
    <name evidence="2" type="ORF">O3M35_009119</name>
</gene>
<dbReference type="InterPro" id="IPR036116">
    <property type="entry name" value="FN3_sf"/>
</dbReference>
<evidence type="ECO:0000313" key="2">
    <source>
        <dbReference type="EMBL" id="KAK9504953.1"/>
    </source>
</evidence>
<dbReference type="EMBL" id="JAPXFL010000006">
    <property type="protein sequence ID" value="KAK9504953.1"/>
    <property type="molecule type" value="Genomic_DNA"/>
</dbReference>